<name>A0ACD0ZJ41_9NEIS</name>
<evidence type="ECO:0000313" key="2">
    <source>
        <dbReference type="Proteomes" id="UP000516412"/>
    </source>
</evidence>
<evidence type="ECO:0000313" key="1">
    <source>
        <dbReference type="EMBL" id="QNT58012.2"/>
    </source>
</evidence>
<accession>A0ACD0ZJ41</accession>
<keyword evidence="2" id="KW-1185">Reference proteome</keyword>
<dbReference type="EMBL" id="CP060414">
    <property type="protein sequence ID" value="QNT58012.2"/>
    <property type="molecule type" value="Genomic_DNA"/>
</dbReference>
<proteinExistence type="predicted"/>
<protein>
    <submittedName>
        <fullName evidence="1">C-5 cytosine-specific DNA methylase family protein</fullName>
    </submittedName>
</protein>
<reference evidence="1" key="1">
    <citation type="submission" date="2024-06" db="EMBL/GenBank/DDBJ databases">
        <title>Complete Genome Sequence of mouse commensal type strain Neisseria musculi.</title>
        <authorList>
            <person name="Thapa E."/>
            <person name="Aluvathingal J."/>
            <person name="Nadendla S."/>
            <person name="Mehta A."/>
            <person name="Tettelin H."/>
            <person name="Weyand N.J."/>
        </authorList>
    </citation>
    <scope>NUCLEOTIDE SEQUENCE</scope>
    <source>
        <strain evidence="1">NW831</strain>
    </source>
</reference>
<gene>
    <name evidence="1" type="ORF">H7A79_2659</name>
</gene>
<keyword evidence="1" id="KW-0489">Methyltransferase</keyword>
<organism evidence="1 2">
    <name type="scientific">Neisseria musculi</name>
    <dbReference type="NCBI Taxonomy" id="1815583"/>
    <lineage>
        <taxon>Bacteria</taxon>
        <taxon>Pseudomonadati</taxon>
        <taxon>Pseudomonadota</taxon>
        <taxon>Betaproteobacteria</taxon>
        <taxon>Neisseriales</taxon>
        <taxon>Neisseriaceae</taxon>
        <taxon>Neisseria</taxon>
    </lineage>
</organism>
<keyword evidence="1" id="KW-0808">Transferase</keyword>
<sequence length="200" mass="22081">MKQHNLSVLHTGDCRQILPELAAQGIQVQTCITSPQPMAVLVRANWRTEPAKMAGTGSDITALMGTVTANGSQHRRPSVNRALKVAAFLINYYGNGDARDLTAPPETLTTKDRLALVTVYINRQPYYIVDITLRMLLPKELYKAQGFPEDYIFDRDHTGKPLTKTAQVRMCGNSVSPPPMAALIRENYRPEAVFAGQQAA</sequence>
<dbReference type="Proteomes" id="UP000516412">
    <property type="component" value="Chromosome"/>
</dbReference>